<keyword evidence="3" id="KW-1185">Reference proteome</keyword>
<dbReference type="RefSeq" id="WP_119572106.1">
    <property type="nucleotide sequence ID" value="NZ_LR215032.1"/>
</dbReference>
<organism evidence="2 3">
    <name type="scientific">Mycoplasmopsis gallopavonis</name>
    <dbReference type="NCBI Taxonomy" id="76629"/>
    <lineage>
        <taxon>Bacteria</taxon>
        <taxon>Bacillati</taxon>
        <taxon>Mycoplasmatota</taxon>
        <taxon>Mycoplasmoidales</taxon>
        <taxon>Metamycoplasmataceae</taxon>
        <taxon>Mycoplasmopsis</taxon>
    </lineage>
</organism>
<gene>
    <name evidence="2" type="ORF">NCTC10186_00733</name>
</gene>
<keyword evidence="1" id="KW-1133">Transmembrane helix</keyword>
<name>A0A449B0G6_9BACT</name>
<dbReference type="OrthoDB" id="9974115at2"/>
<keyword evidence="1" id="KW-0472">Membrane</keyword>
<evidence type="ECO:0000313" key="2">
    <source>
        <dbReference type="EMBL" id="VEU73239.1"/>
    </source>
</evidence>
<feature type="transmembrane region" description="Helical" evidence="1">
    <location>
        <begin position="78"/>
        <end position="96"/>
    </location>
</feature>
<dbReference type="Proteomes" id="UP000289862">
    <property type="component" value="Plasmid 2"/>
</dbReference>
<feature type="transmembrane region" description="Helical" evidence="1">
    <location>
        <begin position="108"/>
        <end position="131"/>
    </location>
</feature>
<dbReference type="EMBL" id="LR215032">
    <property type="protein sequence ID" value="VEU73239.1"/>
    <property type="molecule type" value="Genomic_DNA"/>
</dbReference>
<protein>
    <submittedName>
        <fullName evidence="2">Uncharacterized protein</fullName>
    </submittedName>
</protein>
<reference evidence="2 3" key="1">
    <citation type="submission" date="2019-01" db="EMBL/GenBank/DDBJ databases">
        <authorList>
            <consortium name="Pathogen Informatics"/>
        </authorList>
    </citation>
    <scope>NUCLEOTIDE SEQUENCE [LARGE SCALE GENOMIC DNA]</scope>
    <source>
        <strain evidence="2 3">NCTC10186</strain>
        <plasmid evidence="3">2</plasmid>
    </source>
</reference>
<feature type="transmembrane region" description="Helical" evidence="1">
    <location>
        <begin position="20"/>
        <end position="42"/>
    </location>
</feature>
<evidence type="ECO:0000256" key="1">
    <source>
        <dbReference type="SAM" id="Phobius"/>
    </source>
</evidence>
<sequence length="174" mass="20394">MTSIKQTKQPSLTKNKTLSFVASGVKGFTLLIFLGLILFTLFSLDKLIGSQVNTNNKSYLGFANLFNFSNLIFKSRNFAVLYTLIIFNFTWMYALYSSYRLWRYSLKFKYTLFLILSFWILAFITFGFMFWKPIGFETKPIFLLYEAVPFLVTLLINFGLELFIFIRTKKQTPS</sequence>
<feature type="transmembrane region" description="Helical" evidence="1">
    <location>
        <begin position="143"/>
        <end position="166"/>
    </location>
</feature>
<evidence type="ECO:0000313" key="3">
    <source>
        <dbReference type="Proteomes" id="UP000289862"/>
    </source>
</evidence>
<proteinExistence type="predicted"/>
<dbReference type="KEGG" id="mgal:NCTC10186_00733"/>
<dbReference type="AlphaFoldDB" id="A0A449B0G6"/>
<keyword evidence="1" id="KW-0812">Transmembrane</keyword>
<accession>A0A449B0G6</accession>
<geneLocation type="plasmid" evidence="2 3">
    <name>2</name>
</geneLocation>
<keyword evidence="2" id="KW-0614">Plasmid</keyword>